<sequence length="119" mass="14083">MSGWNKTTGNKGEDLAAIYLSEKGYEIIERNWRFGYAEVDIIAALGDRLHFFEIKTRTTSKYGKPEESMSHKKMKMLKIAAEEYQYRNPQWKYLQFDVLAITIEYGIPTEYFLIEDVYF</sequence>
<name>A0A1I5WK61_9BACT</name>
<evidence type="ECO:0000256" key="1">
    <source>
        <dbReference type="ARBA" id="ARBA00006738"/>
    </source>
</evidence>
<evidence type="ECO:0000313" key="3">
    <source>
        <dbReference type="EMBL" id="SFQ20145.1"/>
    </source>
</evidence>
<dbReference type="GO" id="GO:0004519">
    <property type="term" value="F:endonuclease activity"/>
    <property type="evidence" value="ECO:0007669"/>
    <property type="project" value="UniProtKB-KW"/>
</dbReference>
<dbReference type="CDD" id="cd20736">
    <property type="entry name" value="PoNe_Nuclease"/>
    <property type="match status" value="1"/>
</dbReference>
<dbReference type="Proteomes" id="UP000199031">
    <property type="component" value="Unassembled WGS sequence"/>
</dbReference>
<dbReference type="EMBL" id="FOXQ01000006">
    <property type="protein sequence ID" value="SFQ20145.1"/>
    <property type="molecule type" value="Genomic_DNA"/>
</dbReference>
<dbReference type="RefSeq" id="WP_090658656.1">
    <property type="nucleotide sequence ID" value="NZ_FOXQ01000006.1"/>
</dbReference>
<protein>
    <recommendedName>
        <fullName evidence="2">UPF0102 protein SAMN05444277_106248</fullName>
    </recommendedName>
</protein>
<dbReference type="InterPro" id="IPR011856">
    <property type="entry name" value="tRNA_endonuc-like_dom_sf"/>
</dbReference>
<evidence type="ECO:0000256" key="2">
    <source>
        <dbReference type="HAMAP-Rule" id="MF_00048"/>
    </source>
</evidence>
<dbReference type="PANTHER" id="PTHR34039">
    <property type="entry name" value="UPF0102 PROTEIN YRAN"/>
    <property type="match status" value="1"/>
</dbReference>
<keyword evidence="3" id="KW-0255">Endonuclease</keyword>
<dbReference type="SUPFAM" id="SSF52980">
    <property type="entry name" value="Restriction endonuclease-like"/>
    <property type="match status" value="1"/>
</dbReference>
<keyword evidence="3" id="KW-0540">Nuclease</keyword>
<dbReference type="PANTHER" id="PTHR34039:SF1">
    <property type="entry name" value="UPF0102 PROTEIN YRAN"/>
    <property type="match status" value="1"/>
</dbReference>
<gene>
    <name evidence="3" type="ORF">SAMN05444277_106248</name>
</gene>
<keyword evidence="3" id="KW-0378">Hydrolase</keyword>
<comment type="similarity">
    <text evidence="1 2">Belongs to the UPF0102 family.</text>
</comment>
<dbReference type="AlphaFoldDB" id="A0A1I5WK61"/>
<evidence type="ECO:0000313" key="4">
    <source>
        <dbReference type="Proteomes" id="UP000199031"/>
    </source>
</evidence>
<reference evidence="3 4" key="1">
    <citation type="submission" date="2016-10" db="EMBL/GenBank/DDBJ databases">
        <authorList>
            <person name="de Groot N.N."/>
        </authorList>
    </citation>
    <scope>NUCLEOTIDE SEQUENCE [LARGE SCALE GENOMIC DNA]</scope>
    <source>
        <strain evidence="3 4">DSM 28286</strain>
    </source>
</reference>
<dbReference type="InterPro" id="IPR011335">
    <property type="entry name" value="Restrct_endonuc-II-like"/>
</dbReference>
<dbReference type="Pfam" id="PF02021">
    <property type="entry name" value="UPF0102"/>
    <property type="match status" value="1"/>
</dbReference>
<accession>A0A1I5WK61</accession>
<dbReference type="STRING" id="1465490.SAMN05444277_106248"/>
<dbReference type="GO" id="GO:0003676">
    <property type="term" value="F:nucleic acid binding"/>
    <property type="evidence" value="ECO:0007669"/>
    <property type="project" value="InterPro"/>
</dbReference>
<dbReference type="HAMAP" id="MF_00048">
    <property type="entry name" value="UPF0102"/>
    <property type="match status" value="1"/>
</dbReference>
<dbReference type="OrthoDB" id="9802516at2"/>
<proteinExistence type="inferred from homology"/>
<dbReference type="InterPro" id="IPR003509">
    <property type="entry name" value="UPF0102_YraN-like"/>
</dbReference>
<keyword evidence="4" id="KW-1185">Reference proteome</keyword>
<dbReference type="Gene3D" id="3.40.1350.10">
    <property type="match status" value="1"/>
</dbReference>
<organism evidence="3 4">
    <name type="scientific">Parafilimonas terrae</name>
    <dbReference type="NCBI Taxonomy" id="1465490"/>
    <lineage>
        <taxon>Bacteria</taxon>
        <taxon>Pseudomonadati</taxon>
        <taxon>Bacteroidota</taxon>
        <taxon>Chitinophagia</taxon>
        <taxon>Chitinophagales</taxon>
        <taxon>Chitinophagaceae</taxon>
        <taxon>Parafilimonas</taxon>
    </lineage>
</organism>